<reference evidence="4" key="2">
    <citation type="submission" date="2014-07" db="EMBL/GenBank/DDBJ databases">
        <authorList>
            <person name="Hull J."/>
        </authorList>
    </citation>
    <scope>NUCLEOTIDE SEQUENCE</scope>
</reference>
<sequence>MKDEIDYVEGIQFDRGYISPYFSTDTKTSKCEYDNPLIMIVDGKVSQVQHVLPVLEAAHTSNRSLVIIANDVEGEALGMLILNKLRGSSRVVAVKAPSFGENQKQQLIDLAVLTNAQVISDDPNQISNLTQFEPENLGTCKKVSISKDETILLGCSGSEESIQTRCEQIRNAIEDPTTTDYEKEKLRERLAKILNSVAVIKVGGNSDVEMNERKDRFEDALHATRAAIADGIVPGGGSALLYATHTLSKVRAKMQNQEQ</sequence>
<evidence type="ECO:0000256" key="1">
    <source>
        <dbReference type="ARBA" id="ARBA00006607"/>
    </source>
</evidence>
<accession>A0A0A9YIG7</accession>
<dbReference type="Gene3D" id="1.10.560.10">
    <property type="entry name" value="GroEL-like equatorial domain"/>
    <property type="match status" value="1"/>
</dbReference>
<protein>
    <submittedName>
        <fullName evidence="4">Chaperonin CPN60-1, mitochondrial</fullName>
    </submittedName>
</protein>
<dbReference type="Pfam" id="PF00118">
    <property type="entry name" value="Cpn60_TCP1"/>
    <property type="match status" value="1"/>
</dbReference>
<evidence type="ECO:0000256" key="3">
    <source>
        <dbReference type="RuleBase" id="RU000418"/>
    </source>
</evidence>
<dbReference type="EMBL" id="GDHC01008307">
    <property type="protein sequence ID" value="JAQ10322.1"/>
    <property type="molecule type" value="Transcribed_RNA"/>
</dbReference>
<dbReference type="PANTHER" id="PTHR45633">
    <property type="entry name" value="60 KDA HEAT SHOCK PROTEIN, MITOCHONDRIAL"/>
    <property type="match status" value="1"/>
</dbReference>
<dbReference type="InterPro" id="IPR027413">
    <property type="entry name" value="GROEL-like_equatorial_sf"/>
</dbReference>
<reference evidence="4" key="1">
    <citation type="journal article" date="2014" name="PLoS ONE">
        <title>Transcriptome-Based Identification of ABC Transporters in the Western Tarnished Plant Bug Lygus hesperus.</title>
        <authorList>
            <person name="Hull J.J."/>
            <person name="Chaney K."/>
            <person name="Geib S.M."/>
            <person name="Fabrick J.A."/>
            <person name="Brent C.S."/>
            <person name="Walsh D."/>
            <person name="Lavine L.C."/>
        </authorList>
    </citation>
    <scope>NUCLEOTIDE SEQUENCE</scope>
</reference>
<evidence type="ECO:0000313" key="5">
    <source>
        <dbReference type="EMBL" id="JAQ10322.1"/>
    </source>
</evidence>
<dbReference type="InterPro" id="IPR002423">
    <property type="entry name" value="Cpn60/GroEL/TCP-1"/>
</dbReference>
<gene>
    <name evidence="4" type="primary">CPN60I</name>
    <name evidence="4" type="ORF">CM83_1423</name>
    <name evidence="5" type="ORF">g.21410</name>
</gene>
<dbReference type="InterPro" id="IPR001844">
    <property type="entry name" value="Cpn60/GroEL"/>
</dbReference>
<evidence type="ECO:0000256" key="2">
    <source>
        <dbReference type="ARBA" id="ARBA00023186"/>
    </source>
</evidence>
<dbReference type="GO" id="GO:0140662">
    <property type="term" value="F:ATP-dependent protein folding chaperone"/>
    <property type="evidence" value="ECO:0007669"/>
    <property type="project" value="InterPro"/>
</dbReference>
<name>A0A0A9YIG7_LYGHE</name>
<dbReference type="Gene3D" id="3.50.7.10">
    <property type="entry name" value="GroEL"/>
    <property type="match status" value="1"/>
</dbReference>
<dbReference type="SUPFAM" id="SSF52029">
    <property type="entry name" value="GroEL apical domain-like"/>
    <property type="match status" value="1"/>
</dbReference>
<organism evidence="4">
    <name type="scientific">Lygus hesperus</name>
    <name type="common">Western plant bug</name>
    <dbReference type="NCBI Taxonomy" id="30085"/>
    <lineage>
        <taxon>Eukaryota</taxon>
        <taxon>Metazoa</taxon>
        <taxon>Ecdysozoa</taxon>
        <taxon>Arthropoda</taxon>
        <taxon>Hexapoda</taxon>
        <taxon>Insecta</taxon>
        <taxon>Pterygota</taxon>
        <taxon>Neoptera</taxon>
        <taxon>Paraneoptera</taxon>
        <taxon>Hemiptera</taxon>
        <taxon>Heteroptera</taxon>
        <taxon>Panheteroptera</taxon>
        <taxon>Cimicomorpha</taxon>
        <taxon>Miridae</taxon>
        <taxon>Mirini</taxon>
        <taxon>Lygus</taxon>
    </lineage>
</organism>
<dbReference type="FunFam" id="3.50.7.10:FF:000001">
    <property type="entry name" value="60 kDa chaperonin"/>
    <property type="match status" value="1"/>
</dbReference>
<comment type="similarity">
    <text evidence="1 3">Belongs to the chaperonin (HSP60) family.</text>
</comment>
<dbReference type="GO" id="GO:0005524">
    <property type="term" value="F:ATP binding"/>
    <property type="evidence" value="ECO:0007669"/>
    <property type="project" value="InterPro"/>
</dbReference>
<dbReference type="AlphaFoldDB" id="A0A0A9YIG7"/>
<dbReference type="PRINTS" id="PR00298">
    <property type="entry name" value="CHAPERONIN60"/>
</dbReference>
<keyword evidence="2" id="KW-0143">Chaperone</keyword>
<dbReference type="InterPro" id="IPR027409">
    <property type="entry name" value="GroEL-like_apical_dom_sf"/>
</dbReference>
<evidence type="ECO:0000313" key="4">
    <source>
        <dbReference type="EMBL" id="JAG31964.1"/>
    </source>
</evidence>
<dbReference type="Gene3D" id="3.30.260.10">
    <property type="entry name" value="TCP-1-like chaperonin intermediate domain"/>
    <property type="match status" value="1"/>
</dbReference>
<proteinExistence type="inferred from homology"/>
<dbReference type="EMBL" id="GBHO01011640">
    <property type="protein sequence ID" value="JAG31964.1"/>
    <property type="molecule type" value="Transcribed_RNA"/>
</dbReference>
<dbReference type="InterPro" id="IPR027410">
    <property type="entry name" value="TCP-1-like_intermed_sf"/>
</dbReference>
<dbReference type="GO" id="GO:0042026">
    <property type="term" value="P:protein refolding"/>
    <property type="evidence" value="ECO:0007669"/>
    <property type="project" value="InterPro"/>
</dbReference>
<reference evidence="5" key="3">
    <citation type="journal article" date="2016" name="Gigascience">
        <title>De novo construction of an expanded transcriptome assembly for the western tarnished plant bug, Lygus hesperus.</title>
        <authorList>
            <person name="Tassone E.E."/>
            <person name="Geib S.M."/>
            <person name="Hall B."/>
            <person name="Fabrick J.A."/>
            <person name="Brent C.S."/>
            <person name="Hull J.J."/>
        </authorList>
    </citation>
    <scope>NUCLEOTIDE SEQUENCE</scope>
</reference>